<evidence type="ECO:0000313" key="3">
    <source>
        <dbReference type="Proteomes" id="UP000070531"/>
    </source>
</evidence>
<accession>A0A134B8D7</accession>
<dbReference type="Proteomes" id="UP000070531">
    <property type="component" value="Unassembled WGS sequence"/>
</dbReference>
<gene>
    <name evidence="2" type="ORF">HMPREF1860_01647</name>
</gene>
<keyword evidence="1" id="KW-1133">Transmembrane helix</keyword>
<reference evidence="2 3" key="1">
    <citation type="submission" date="2016-01" db="EMBL/GenBank/DDBJ databases">
        <authorList>
            <person name="Oliw E.H."/>
        </authorList>
    </citation>
    <scope>NUCLEOTIDE SEQUENCE [LARGE SCALE GENOMIC DNA]</scope>
    <source>
        <strain evidence="2 3">DNF00307</strain>
    </source>
</reference>
<comment type="caution">
    <text evidence="2">The sequence shown here is derived from an EMBL/GenBank/DDBJ whole genome shotgun (WGS) entry which is preliminary data.</text>
</comment>
<protein>
    <submittedName>
        <fullName evidence="2">Uncharacterized protein</fullName>
    </submittedName>
</protein>
<dbReference type="EMBL" id="LSDL01000104">
    <property type="protein sequence ID" value="KXB76205.1"/>
    <property type="molecule type" value="Genomic_DNA"/>
</dbReference>
<dbReference type="AlphaFoldDB" id="A0A134B8D7"/>
<keyword evidence="1" id="KW-0812">Transmembrane</keyword>
<feature type="non-terminal residue" evidence="2">
    <location>
        <position position="1"/>
    </location>
</feature>
<keyword evidence="1" id="KW-0472">Membrane</keyword>
<name>A0A134B8D7_9BACT</name>
<evidence type="ECO:0000313" key="2">
    <source>
        <dbReference type="EMBL" id="KXB76205.1"/>
    </source>
</evidence>
<proteinExistence type="predicted"/>
<organism evidence="2">
    <name type="scientific">Prevotella amnii</name>
    <dbReference type="NCBI Taxonomy" id="419005"/>
    <lineage>
        <taxon>Bacteria</taxon>
        <taxon>Pseudomonadati</taxon>
        <taxon>Bacteroidota</taxon>
        <taxon>Bacteroidia</taxon>
        <taxon>Bacteroidales</taxon>
        <taxon>Prevotellaceae</taxon>
        <taxon>Prevotella</taxon>
    </lineage>
</organism>
<evidence type="ECO:0000256" key="1">
    <source>
        <dbReference type="SAM" id="Phobius"/>
    </source>
</evidence>
<sequence>RTKMNNAMAFVAVAGIVMALSFLFAFPVAVVVIFTLSFLD</sequence>
<dbReference type="STRING" id="419005.HMPREF1860_01647"/>
<feature type="transmembrane region" description="Helical" evidence="1">
    <location>
        <begin position="7"/>
        <end position="39"/>
    </location>
</feature>